<evidence type="ECO:0000256" key="2">
    <source>
        <dbReference type="ARBA" id="ARBA00023125"/>
    </source>
</evidence>
<dbReference type="RefSeq" id="WP_054361410.1">
    <property type="nucleotide sequence ID" value="NZ_LJYW01000001.1"/>
</dbReference>
<feature type="domain" description="HTH cro/C1-type" evidence="4">
    <location>
        <begin position="36"/>
        <end position="89"/>
    </location>
</feature>
<dbReference type="PANTHER" id="PTHR36511">
    <property type="entry name" value="MERR FAMILY BACTERIAL REGULATORY PROTEIN"/>
    <property type="match status" value="1"/>
</dbReference>
<reference evidence="5 6" key="1">
    <citation type="submission" date="2015-09" db="EMBL/GenBank/DDBJ databases">
        <authorList>
            <person name="Jackson K.R."/>
            <person name="Lunt B.L."/>
            <person name="Fisher J.N.B."/>
            <person name="Gardner A.V."/>
            <person name="Bailey M.E."/>
            <person name="Deus L.M."/>
            <person name="Earl A.S."/>
            <person name="Gibby P.D."/>
            <person name="Hartmann K.A."/>
            <person name="Liu J.E."/>
            <person name="Manci A.M."/>
            <person name="Nielsen D.A."/>
            <person name="Solomon M.B."/>
            <person name="Breakwell D.P."/>
            <person name="Burnett S.H."/>
            <person name="Grose J.H."/>
        </authorList>
    </citation>
    <scope>NUCLEOTIDE SEQUENCE [LARGE SCALE GENOMIC DNA]</scope>
    <source>
        <strain evidence="5 6">16</strain>
    </source>
</reference>
<dbReference type="Gene3D" id="1.10.260.40">
    <property type="entry name" value="lambda repressor-like DNA-binding domains"/>
    <property type="match status" value="1"/>
</dbReference>
<organism evidence="5 6">
    <name type="scientific">Prosthecodimorpha hirschii</name>
    <dbReference type="NCBI Taxonomy" id="665126"/>
    <lineage>
        <taxon>Bacteria</taxon>
        <taxon>Pseudomonadati</taxon>
        <taxon>Pseudomonadota</taxon>
        <taxon>Alphaproteobacteria</taxon>
        <taxon>Hyphomicrobiales</taxon>
        <taxon>Ancalomicrobiaceae</taxon>
        <taxon>Prosthecodimorpha</taxon>
    </lineage>
</organism>
<evidence type="ECO:0000256" key="3">
    <source>
        <dbReference type="ARBA" id="ARBA00023163"/>
    </source>
</evidence>
<comment type="caution">
    <text evidence="5">The sequence shown here is derived from an EMBL/GenBank/DDBJ whole genome shotgun (WGS) entry which is preliminary data.</text>
</comment>
<keyword evidence="3" id="KW-0804">Transcription</keyword>
<keyword evidence="1" id="KW-0805">Transcription regulation</keyword>
<dbReference type="PROSITE" id="PS50943">
    <property type="entry name" value="HTH_CROC1"/>
    <property type="match status" value="1"/>
</dbReference>
<dbReference type="SMART" id="SM00530">
    <property type="entry name" value="HTH_XRE"/>
    <property type="match status" value="1"/>
</dbReference>
<dbReference type="GO" id="GO:0003677">
    <property type="term" value="F:DNA binding"/>
    <property type="evidence" value="ECO:0007669"/>
    <property type="project" value="UniProtKB-KW"/>
</dbReference>
<dbReference type="PANTHER" id="PTHR36511:SF4">
    <property type="entry name" value="ANTITOXIN MQSA"/>
    <property type="match status" value="1"/>
</dbReference>
<protein>
    <recommendedName>
        <fullName evidence="4">HTH cro/C1-type domain-containing protein</fullName>
    </recommendedName>
</protein>
<dbReference type="AlphaFoldDB" id="A0A0P6VVH4"/>
<keyword evidence="6" id="KW-1185">Reference proteome</keyword>
<dbReference type="InterPro" id="IPR001387">
    <property type="entry name" value="Cro/C1-type_HTH"/>
</dbReference>
<name>A0A0P6VVH4_9HYPH</name>
<dbReference type="CDD" id="cd00093">
    <property type="entry name" value="HTH_XRE"/>
    <property type="match status" value="1"/>
</dbReference>
<dbReference type="Proteomes" id="UP000048984">
    <property type="component" value="Unassembled WGS sequence"/>
</dbReference>
<evidence type="ECO:0000313" key="5">
    <source>
        <dbReference type="EMBL" id="KPL55243.1"/>
    </source>
</evidence>
<proteinExistence type="predicted"/>
<evidence type="ECO:0000256" key="1">
    <source>
        <dbReference type="ARBA" id="ARBA00023015"/>
    </source>
</evidence>
<dbReference type="InterPro" id="IPR047761">
    <property type="entry name" value="NadS-like"/>
</dbReference>
<dbReference type="EMBL" id="LJYW01000001">
    <property type="protein sequence ID" value="KPL55243.1"/>
    <property type="molecule type" value="Genomic_DNA"/>
</dbReference>
<evidence type="ECO:0000313" key="6">
    <source>
        <dbReference type="Proteomes" id="UP000048984"/>
    </source>
</evidence>
<dbReference type="SUPFAM" id="SSF47413">
    <property type="entry name" value="lambda repressor-like DNA-binding domains"/>
    <property type="match status" value="1"/>
</dbReference>
<sequence>MSTFGETLIEAAREALAVAEGRAEPARIVTVEDIDVKAIRLRLRMSQAAFAAEFGLSSATVRDWEQGRRKPDGPARTLLRVIASEPDAVRRAARAS</sequence>
<dbReference type="NCBIfam" id="NF041265">
    <property type="entry name" value="NadS"/>
    <property type="match status" value="1"/>
</dbReference>
<reference evidence="5 6" key="2">
    <citation type="submission" date="2015-10" db="EMBL/GenBank/DDBJ databases">
        <title>Draft Genome Sequence of Prosthecomicrobium hirschii ATCC 27832.</title>
        <authorList>
            <person name="Daniel J."/>
            <person name="Givan S.A."/>
            <person name="Brun Y.V."/>
            <person name="Brown P.J."/>
        </authorList>
    </citation>
    <scope>NUCLEOTIDE SEQUENCE [LARGE SCALE GENOMIC DNA]</scope>
    <source>
        <strain evidence="5 6">16</strain>
    </source>
</reference>
<dbReference type="InterPro" id="IPR010982">
    <property type="entry name" value="Lambda_DNA-bd_dom_sf"/>
</dbReference>
<dbReference type="InterPro" id="IPR052359">
    <property type="entry name" value="HTH-type_reg/antitoxin"/>
</dbReference>
<accession>A0A0P6VVH4</accession>
<evidence type="ECO:0000259" key="4">
    <source>
        <dbReference type="PROSITE" id="PS50943"/>
    </source>
</evidence>
<dbReference type="STRING" id="665126.ABB55_25905"/>
<gene>
    <name evidence="5" type="ORF">ABB55_25905</name>
</gene>
<keyword evidence="2" id="KW-0238">DNA-binding</keyword>
<dbReference type="Pfam" id="PF01381">
    <property type="entry name" value="HTH_3"/>
    <property type="match status" value="1"/>
</dbReference>